<dbReference type="OrthoDB" id="4427395at2"/>
<evidence type="ECO:0000256" key="3">
    <source>
        <dbReference type="ARBA" id="ARBA00023136"/>
    </source>
</evidence>
<accession>A0A543FCE1</accession>
<feature type="region of interest" description="Disordered" evidence="6">
    <location>
        <begin position="37"/>
        <end position="120"/>
    </location>
</feature>
<evidence type="ECO:0000256" key="4">
    <source>
        <dbReference type="ARBA" id="ARBA00023139"/>
    </source>
</evidence>
<reference evidence="7 8" key="1">
    <citation type="submission" date="2019-06" db="EMBL/GenBank/DDBJ databases">
        <title>Sequencing the genomes of 1000 actinobacteria strains.</title>
        <authorList>
            <person name="Klenk H.-P."/>
        </authorList>
    </citation>
    <scope>NUCLEOTIDE SEQUENCE [LARGE SCALE GENOMIC DNA]</scope>
    <source>
        <strain evidence="7 8">DSM 103495</strain>
    </source>
</reference>
<dbReference type="EMBL" id="VFPG01000001">
    <property type="protein sequence ID" value="TQM31510.1"/>
    <property type="molecule type" value="Genomic_DNA"/>
</dbReference>
<sequence>MEQESVRWHGLDRIEGTMNHMVRMAALIAAAAALAAGCSSDDSGQSTPSTQRTTVGAASTPGGTTAPAAPSPQAPGGAATSEPGTNPPPAATQAPQQPDPSTPVVTTPAPTDDISGPGRCVDPASAGVRTALAGLGEGWVATQVSTDQPGSCGQLLWVRAVGGNSAGAPIHVMFFHDGKYLGTATSEPYAFTHVAGSNGNSVSVQYKWLVADEPFAAPQGGPVTITYTWTGSGVAMSDPLPKEVTQPHR</sequence>
<keyword evidence="1" id="KW-1003">Cell membrane</keyword>
<feature type="compositionally biased region" description="Low complexity" evidence="6">
    <location>
        <begin position="53"/>
        <end position="68"/>
    </location>
</feature>
<evidence type="ECO:0000256" key="5">
    <source>
        <dbReference type="ARBA" id="ARBA00023288"/>
    </source>
</evidence>
<organism evidence="7 8">
    <name type="scientific">Nocardia bhagyanarayanae</name>
    <dbReference type="NCBI Taxonomy" id="1215925"/>
    <lineage>
        <taxon>Bacteria</taxon>
        <taxon>Bacillati</taxon>
        <taxon>Actinomycetota</taxon>
        <taxon>Actinomycetes</taxon>
        <taxon>Mycobacteriales</taxon>
        <taxon>Nocardiaceae</taxon>
        <taxon>Nocardia</taxon>
    </lineage>
</organism>
<dbReference type="AlphaFoldDB" id="A0A543FCE1"/>
<feature type="compositionally biased region" description="Polar residues" evidence="6">
    <location>
        <begin position="40"/>
        <end position="52"/>
    </location>
</feature>
<proteinExistence type="predicted"/>
<evidence type="ECO:0000313" key="7">
    <source>
        <dbReference type="EMBL" id="TQM31510.1"/>
    </source>
</evidence>
<dbReference type="InterPro" id="IPR025971">
    <property type="entry name" value="LppP/LprE"/>
</dbReference>
<evidence type="ECO:0000256" key="6">
    <source>
        <dbReference type="SAM" id="MobiDB-lite"/>
    </source>
</evidence>
<evidence type="ECO:0000256" key="2">
    <source>
        <dbReference type="ARBA" id="ARBA00022729"/>
    </source>
</evidence>
<comment type="caution">
    <text evidence="7">The sequence shown here is derived from an EMBL/GenBank/DDBJ whole genome shotgun (WGS) entry which is preliminary data.</text>
</comment>
<keyword evidence="2" id="KW-0732">Signal</keyword>
<keyword evidence="3" id="KW-0472">Membrane</keyword>
<keyword evidence="5 7" id="KW-0449">Lipoprotein</keyword>
<dbReference type="Pfam" id="PF14041">
    <property type="entry name" value="Lipoprotein_21"/>
    <property type="match status" value="1"/>
</dbReference>
<protein>
    <submittedName>
        <fullName evidence="7">LppP/LprE lipoprotein</fullName>
    </submittedName>
</protein>
<dbReference type="Proteomes" id="UP000316331">
    <property type="component" value="Unassembled WGS sequence"/>
</dbReference>
<feature type="compositionally biased region" description="Low complexity" evidence="6">
    <location>
        <begin position="102"/>
        <end position="113"/>
    </location>
</feature>
<gene>
    <name evidence="7" type="ORF">FB390_3168</name>
</gene>
<feature type="compositionally biased region" description="Low complexity" evidence="6">
    <location>
        <begin position="74"/>
        <end position="84"/>
    </location>
</feature>
<keyword evidence="4" id="KW-0564">Palmitate</keyword>
<evidence type="ECO:0000313" key="8">
    <source>
        <dbReference type="Proteomes" id="UP000316331"/>
    </source>
</evidence>
<name>A0A543FCE1_9NOCA</name>
<evidence type="ECO:0000256" key="1">
    <source>
        <dbReference type="ARBA" id="ARBA00022475"/>
    </source>
</evidence>
<keyword evidence="8" id="KW-1185">Reference proteome</keyword>